<evidence type="ECO:0000313" key="3">
    <source>
        <dbReference type="Proteomes" id="UP000199439"/>
    </source>
</evidence>
<keyword evidence="2" id="KW-0560">Oxidoreductase</keyword>
<organism evidence="2 3">
    <name type="scientific">Algibacter pectinivorans</name>
    <dbReference type="NCBI Taxonomy" id="870482"/>
    <lineage>
        <taxon>Bacteria</taxon>
        <taxon>Pseudomonadati</taxon>
        <taxon>Bacteroidota</taxon>
        <taxon>Flavobacteriia</taxon>
        <taxon>Flavobacteriales</taxon>
        <taxon>Flavobacteriaceae</taxon>
        <taxon>Algibacter</taxon>
    </lineage>
</organism>
<dbReference type="EMBL" id="FOMI01000002">
    <property type="protein sequence ID" value="SFC98168.1"/>
    <property type="molecule type" value="Genomic_DNA"/>
</dbReference>
<gene>
    <name evidence="2" type="ORF">SAMN04487987_102381</name>
</gene>
<sequence>MTNDFKPYYAVIFTSTQNEIIEGYADMADKMEHLAKQQPGFLGMESARDGIGITVSYWETVEAINNWKQQTEHLQAQQKGRQDWYSWYKVRICKVEREYEFLRNQES</sequence>
<dbReference type="GO" id="GO:0004497">
    <property type="term" value="F:monooxygenase activity"/>
    <property type="evidence" value="ECO:0007669"/>
    <property type="project" value="UniProtKB-KW"/>
</dbReference>
<dbReference type="STRING" id="870482.SAMN04487987_102381"/>
<dbReference type="InterPro" id="IPR011008">
    <property type="entry name" value="Dimeric_a/b-barrel"/>
</dbReference>
<dbReference type="InterPro" id="IPR007138">
    <property type="entry name" value="ABM_dom"/>
</dbReference>
<reference evidence="3" key="1">
    <citation type="submission" date="2016-10" db="EMBL/GenBank/DDBJ databases">
        <authorList>
            <person name="Varghese N."/>
            <person name="Submissions S."/>
        </authorList>
    </citation>
    <scope>NUCLEOTIDE SEQUENCE [LARGE SCALE GENOMIC DNA]</scope>
    <source>
        <strain evidence="3">DSM 25730</strain>
    </source>
</reference>
<dbReference type="PANTHER" id="PTHR37811">
    <property type="entry name" value="BLL5343 PROTEIN"/>
    <property type="match status" value="1"/>
</dbReference>
<dbReference type="AlphaFoldDB" id="A0A1I1NRN2"/>
<keyword evidence="2" id="KW-0503">Monooxygenase</keyword>
<dbReference type="OrthoDB" id="9798439at2"/>
<evidence type="ECO:0000313" key="2">
    <source>
        <dbReference type="EMBL" id="SFC98168.1"/>
    </source>
</evidence>
<name>A0A1I1NRN2_9FLAO</name>
<dbReference type="SUPFAM" id="SSF54909">
    <property type="entry name" value="Dimeric alpha+beta barrel"/>
    <property type="match status" value="1"/>
</dbReference>
<keyword evidence="3" id="KW-1185">Reference proteome</keyword>
<feature type="domain" description="ABM" evidence="1">
    <location>
        <begin position="8"/>
        <end position="78"/>
    </location>
</feature>
<dbReference type="Proteomes" id="UP000199439">
    <property type="component" value="Unassembled WGS sequence"/>
</dbReference>
<evidence type="ECO:0000259" key="1">
    <source>
        <dbReference type="Pfam" id="PF03992"/>
    </source>
</evidence>
<proteinExistence type="predicted"/>
<dbReference type="InterPro" id="IPR052936">
    <property type="entry name" value="Jasmonate_Hydroxylase-like"/>
</dbReference>
<protein>
    <submittedName>
        <fullName evidence="2">Heme-degrading monooxygenase HmoA</fullName>
    </submittedName>
</protein>
<dbReference type="Gene3D" id="3.30.70.100">
    <property type="match status" value="1"/>
</dbReference>
<dbReference type="PANTHER" id="PTHR37811:SF2">
    <property type="entry name" value="ABM DOMAIN-CONTAINING PROTEIN"/>
    <property type="match status" value="1"/>
</dbReference>
<dbReference type="Pfam" id="PF03992">
    <property type="entry name" value="ABM"/>
    <property type="match status" value="1"/>
</dbReference>
<accession>A0A1I1NRN2</accession>
<dbReference type="RefSeq" id="WP_092849628.1">
    <property type="nucleotide sequence ID" value="NZ_FOMI01000002.1"/>
</dbReference>